<evidence type="ECO:0000313" key="2">
    <source>
        <dbReference type="EMBL" id="SIR14608.1"/>
    </source>
</evidence>
<keyword evidence="3" id="KW-1185">Reference proteome</keyword>
<feature type="transmembrane region" description="Helical" evidence="1">
    <location>
        <begin position="65"/>
        <end position="83"/>
    </location>
</feature>
<feature type="transmembrane region" description="Helical" evidence="1">
    <location>
        <begin position="24"/>
        <end position="45"/>
    </location>
</feature>
<feature type="transmembrane region" description="Helical" evidence="1">
    <location>
        <begin position="104"/>
        <end position="124"/>
    </location>
</feature>
<dbReference type="AlphaFoldDB" id="A0A1N6YJ47"/>
<evidence type="ECO:0000313" key="3">
    <source>
        <dbReference type="Proteomes" id="UP000185924"/>
    </source>
</evidence>
<dbReference type="EMBL" id="FTNM01000003">
    <property type="protein sequence ID" value="SIR14608.1"/>
    <property type="molecule type" value="Genomic_DNA"/>
</dbReference>
<keyword evidence="1" id="KW-0812">Transmembrane</keyword>
<feature type="transmembrane region" description="Helical" evidence="1">
    <location>
        <begin position="249"/>
        <end position="270"/>
    </location>
</feature>
<feature type="transmembrane region" description="Helical" evidence="1">
    <location>
        <begin position="393"/>
        <end position="411"/>
    </location>
</feature>
<reference evidence="3" key="1">
    <citation type="submission" date="2017-01" db="EMBL/GenBank/DDBJ databases">
        <authorList>
            <person name="Varghese N."/>
            <person name="Submissions S."/>
        </authorList>
    </citation>
    <scope>NUCLEOTIDE SEQUENCE [LARGE SCALE GENOMIC DNA]</scope>
    <source>
        <strain evidence="3">DM9</strain>
    </source>
</reference>
<name>A0A1N6YJ47_9BACT</name>
<feature type="transmembrane region" description="Helical" evidence="1">
    <location>
        <begin position="192"/>
        <end position="213"/>
    </location>
</feature>
<keyword evidence="1" id="KW-1133">Transmembrane helix</keyword>
<feature type="transmembrane region" description="Helical" evidence="1">
    <location>
        <begin position="417"/>
        <end position="434"/>
    </location>
</feature>
<feature type="transmembrane region" description="Helical" evidence="1">
    <location>
        <begin position="351"/>
        <end position="372"/>
    </location>
</feature>
<feature type="transmembrane region" description="Helical" evidence="1">
    <location>
        <begin position="324"/>
        <end position="345"/>
    </location>
</feature>
<dbReference type="OrthoDB" id="942886at2"/>
<accession>A0A1N6YJ47</accession>
<dbReference type="RefSeq" id="WP_076422366.1">
    <property type="nucleotide sequence ID" value="NZ_FTNM01000003.1"/>
</dbReference>
<organism evidence="2 3">
    <name type="scientific">Pontibacter lucknowensis</name>
    <dbReference type="NCBI Taxonomy" id="1077936"/>
    <lineage>
        <taxon>Bacteria</taxon>
        <taxon>Pseudomonadati</taxon>
        <taxon>Bacteroidota</taxon>
        <taxon>Cytophagia</taxon>
        <taxon>Cytophagales</taxon>
        <taxon>Hymenobacteraceae</taxon>
        <taxon>Pontibacter</taxon>
    </lineage>
</organism>
<proteinExistence type="predicted"/>
<feature type="transmembrane region" description="Helical" evidence="1">
    <location>
        <begin position="160"/>
        <end position="180"/>
    </location>
</feature>
<evidence type="ECO:0000256" key="1">
    <source>
        <dbReference type="SAM" id="Phobius"/>
    </source>
</evidence>
<keyword evidence="1" id="KW-0472">Membrane</keyword>
<protein>
    <submittedName>
        <fullName evidence="2">Uncharacterized protein</fullName>
    </submittedName>
</protein>
<gene>
    <name evidence="2" type="ORF">SAMN05421545_2522</name>
</gene>
<feature type="transmembrane region" description="Helical" evidence="1">
    <location>
        <begin position="282"/>
        <end position="303"/>
    </location>
</feature>
<sequence>MDLILYSCKARLNSYFRHKKMQRVLLLALGIVLSAFYAWLFTYLLQQAREGGLNMDVSQMLGYTNLLLLAFTILRGFFPAYIPKADFINRIYPVKPLKRFWTELVVELVSPFYFVLLNFLLLLFMMSSDYTVLHLVQSFLVFLTAHITRRSLQVFIERRINWRSSAFWGAVIMAGAFIALEARAPMFEPVNSVMMLVVHLASLASFLLANFLLEQAAFEPKRRTVNYSHNARRSLGWRLFKNHKMAKQLLLFGLGFKVLMLGIDATVYTAKGIHMLDKNATLWFFVGPLVIYTYVFNNVWGFYKNLWLTTERATGSYKEFLKASLLPLRMPILIDAALVVLYVAFFNHEQATFILLMYAAAVMVLTPIGIIASFTSPKMVKGGILSFSAKTSYLYSFLSMLLLGLLFLPLLHPMLYMVYPIVIALTLFAMVAVLQEYKQFKYKLFETLYKTE</sequence>
<dbReference type="Proteomes" id="UP000185924">
    <property type="component" value="Unassembled WGS sequence"/>
</dbReference>
<feature type="transmembrane region" description="Helical" evidence="1">
    <location>
        <begin position="130"/>
        <end position="148"/>
    </location>
</feature>